<evidence type="ECO:0000256" key="2">
    <source>
        <dbReference type="ARBA" id="ARBA00022475"/>
    </source>
</evidence>
<gene>
    <name evidence="13" type="ORF">IRZ65_19270</name>
    <name evidence="14" type="ORF">NCTC11842_05266</name>
</gene>
<dbReference type="EMBL" id="JADMCD010000012">
    <property type="protein sequence ID" value="MBF8642814.1"/>
    <property type="molecule type" value="Genomic_DNA"/>
</dbReference>
<keyword evidence="16" id="KW-1185">Reference proteome</keyword>
<keyword evidence="6 11" id="KW-0812">Transmembrane</keyword>
<keyword evidence="7" id="KW-0448">Lipopolysaccharide biosynthesis</keyword>
<evidence type="ECO:0000313" key="16">
    <source>
        <dbReference type="Proteomes" id="UP000626180"/>
    </source>
</evidence>
<comment type="subcellular location">
    <subcellularLocation>
        <location evidence="1">Cell membrane</location>
        <topology evidence="1">Multi-pass membrane protein</topology>
    </subcellularLocation>
</comment>
<evidence type="ECO:0000256" key="11">
    <source>
        <dbReference type="SAM" id="Phobius"/>
    </source>
</evidence>
<dbReference type="EMBL" id="UAUF01000014">
    <property type="protein sequence ID" value="SPZ13522.1"/>
    <property type="molecule type" value="Genomic_DNA"/>
</dbReference>
<dbReference type="RefSeq" id="WP_010798572.1">
    <property type="nucleotide sequence ID" value="NZ_CP069263.1"/>
</dbReference>
<feature type="transmembrane region" description="Helical" evidence="11">
    <location>
        <begin position="170"/>
        <end position="190"/>
    </location>
</feature>
<dbReference type="GO" id="GO:0009245">
    <property type="term" value="P:lipid A biosynthetic process"/>
    <property type="evidence" value="ECO:0007669"/>
    <property type="project" value="UniProtKB-KW"/>
</dbReference>
<keyword evidence="4" id="KW-0997">Cell inner membrane</keyword>
<dbReference type="PANTHER" id="PTHR30561:SF9">
    <property type="entry name" value="4-AMINO-4-DEOXY-L-ARABINOSE-PHOSPHOUNDECAPRENOL FLIPPASE SUBUNIT ARNF-RELATED"/>
    <property type="match status" value="1"/>
</dbReference>
<dbReference type="GO" id="GO:0005886">
    <property type="term" value="C:plasma membrane"/>
    <property type="evidence" value="ECO:0007669"/>
    <property type="project" value="UniProtKB-SubCell"/>
</dbReference>
<evidence type="ECO:0000256" key="8">
    <source>
        <dbReference type="ARBA" id="ARBA00022989"/>
    </source>
</evidence>
<keyword evidence="3" id="KW-0444">Lipid biosynthesis</keyword>
<sequence>MLVTVYGVVLFAAALHATWNAIVKSGSDKILITAVITAAAALIAALILLFVPPPAAPSWGFIGASAVLQVVYYNLVAQTYRVAEMNLAYPLMRGTAPLLVAVISTVGLGEHLSTTAWVGIGTICLGILLMARRRVSSHRAGVGLALLNALVIATYTLVDGAGVRMSGAPLAYTLWIFLLTGAVMTAWMLWRNAHAFVSFFRVQWLVGLVGGAGTLASYGLALWAMTLAPVAVIAALRETSIIFAALISVLVLKERMSRGRIAAVCVMAIGAMILRLA</sequence>
<protein>
    <submittedName>
        <fullName evidence="14">Drug/metabolite transporter (DMT) superfamily permease</fullName>
    </submittedName>
    <submittedName>
        <fullName evidence="13">EamA family transporter</fullName>
    </submittedName>
</protein>
<evidence type="ECO:0000256" key="6">
    <source>
        <dbReference type="ARBA" id="ARBA00022692"/>
    </source>
</evidence>
<reference evidence="14 15" key="1">
    <citation type="submission" date="2018-06" db="EMBL/GenBank/DDBJ databases">
        <authorList>
            <consortium name="Pathogen Informatics"/>
            <person name="Doyle S."/>
        </authorList>
    </citation>
    <scope>NUCLEOTIDE SEQUENCE [LARGE SCALE GENOMIC DNA]</scope>
    <source>
        <strain evidence="14 15">NCTC11842</strain>
    </source>
</reference>
<feature type="transmembrane region" description="Helical" evidence="11">
    <location>
        <begin position="30"/>
        <end position="51"/>
    </location>
</feature>
<organism evidence="14 15">
    <name type="scientific">Pseudomonas luteola</name>
    <dbReference type="NCBI Taxonomy" id="47886"/>
    <lineage>
        <taxon>Bacteria</taxon>
        <taxon>Pseudomonadati</taxon>
        <taxon>Pseudomonadota</taxon>
        <taxon>Gammaproteobacteria</taxon>
        <taxon>Pseudomonadales</taxon>
        <taxon>Pseudomonadaceae</taxon>
        <taxon>Pseudomonas</taxon>
    </lineage>
</organism>
<feature type="transmembrane region" description="Helical" evidence="11">
    <location>
        <begin position="6"/>
        <end position="23"/>
    </location>
</feature>
<dbReference type="GO" id="GO:0022857">
    <property type="term" value="F:transmembrane transporter activity"/>
    <property type="evidence" value="ECO:0007669"/>
    <property type="project" value="InterPro"/>
</dbReference>
<evidence type="ECO:0000256" key="10">
    <source>
        <dbReference type="ARBA" id="ARBA00023136"/>
    </source>
</evidence>
<feature type="transmembrane region" description="Helical" evidence="11">
    <location>
        <begin position="114"/>
        <end position="131"/>
    </location>
</feature>
<feature type="domain" description="EamA" evidence="12">
    <location>
        <begin position="140"/>
        <end position="274"/>
    </location>
</feature>
<dbReference type="InterPro" id="IPR000390">
    <property type="entry name" value="Small_drug/metabolite_transptr"/>
</dbReference>
<evidence type="ECO:0000256" key="3">
    <source>
        <dbReference type="ARBA" id="ARBA00022516"/>
    </source>
</evidence>
<feature type="transmembrane region" description="Helical" evidence="11">
    <location>
        <begin position="259"/>
        <end position="276"/>
    </location>
</feature>
<dbReference type="InterPro" id="IPR037185">
    <property type="entry name" value="EmrE-like"/>
</dbReference>
<keyword evidence="8 11" id="KW-1133">Transmembrane helix</keyword>
<dbReference type="PANTHER" id="PTHR30561">
    <property type="entry name" value="SMR FAMILY PROTON-DEPENDENT DRUG EFFLUX TRANSPORTER SUGE"/>
    <property type="match status" value="1"/>
</dbReference>
<evidence type="ECO:0000313" key="14">
    <source>
        <dbReference type="EMBL" id="SPZ13522.1"/>
    </source>
</evidence>
<keyword evidence="2" id="KW-1003">Cell membrane</keyword>
<feature type="transmembrane region" description="Helical" evidence="11">
    <location>
        <begin position="57"/>
        <end position="75"/>
    </location>
</feature>
<keyword evidence="9" id="KW-0443">Lipid metabolism</keyword>
<feature type="transmembrane region" description="Helical" evidence="11">
    <location>
        <begin position="230"/>
        <end position="252"/>
    </location>
</feature>
<accession>A0A2X2CXL2</accession>
<evidence type="ECO:0000256" key="1">
    <source>
        <dbReference type="ARBA" id="ARBA00004651"/>
    </source>
</evidence>
<evidence type="ECO:0000313" key="13">
    <source>
        <dbReference type="EMBL" id="MBF8642814.1"/>
    </source>
</evidence>
<reference evidence="13 16" key="2">
    <citation type="submission" date="2020-10" db="EMBL/GenBank/DDBJ databases">
        <title>Genome sequences of Pseudomonas isolates.</title>
        <authorList>
            <person name="Wessels L."/>
            <person name="Reich F."/>
            <person name="Hammerl J."/>
        </authorList>
    </citation>
    <scope>NUCLEOTIDE SEQUENCE [LARGE SCALE GENOMIC DNA]</scope>
    <source>
        <strain evidence="13 16">20-MO00624-0</strain>
    </source>
</reference>
<evidence type="ECO:0000256" key="4">
    <source>
        <dbReference type="ARBA" id="ARBA00022519"/>
    </source>
</evidence>
<dbReference type="InterPro" id="IPR000620">
    <property type="entry name" value="EamA_dom"/>
</dbReference>
<keyword evidence="5" id="KW-0441">Lipid A biosynthesis</keyword>
<dbReference type="Gene3D" id="1.10.3730.20">
    <property type="match status" value="2"/>
</dbReference>
<dbReference type="Proteomes" id="UP000626180">
    <property type="component" value="Unassembled WGS sequence"/>
</dbReference>
<evidence type="ECO:0000256" key="5">
    <source>
        <dbReference type="ARBA" id="ARBA00022556"/>
    </source>
</evidence>
<dbReference type="SUPFAM" id="SSF103481">
    <property type="entry name" value="Multidrug resistance efflux transporter EmrE"/>
    <property type="match status" value="2"/>
</dbReference>
<feature type="transmembrane region" description="Helical" evidence="11">
    <location>
        <begin position="202"/>
        <end position="224"/>
    </location>
</feature>
<proteinExistence type="predicted"/>
<name>A0A2X2CXL2_PSELU</name>
<keyword evidence="10 11" id="KW-0472">Membrane</keyword>
<feature type="transmembrane region" description="Helical" evidence="11">
    <location>
        <begin position="140"/>
        <end position="158"/>
    </location>
</feature>
<dbReference type="Proteomes" id="UP000250443">
    <property type="component" value="Unassembled WGS sequence"/>
</dbReference>
<evidence type="ECO:0000313" key="15">
    <source>
        <dbReference type="Proteomes" id="UP000250443"/>
    </source>
</evidence>
<dbReference type="Pfam" id="PF00892">
    <property type="entry name" value="EamA"/>
    <property type="match status" value="2"/>
</dbReference>
<evidence type="ECO:0000256" key="9">
    <source>
        <dbReference type="ARBA" id="ARBA00023098"/>
    </source>
</evidence>
<feature type="transmembrane region" description="Helical" evidence="11">
    <location>
        <begin position="87"/>
        <end position="108"/>
    </location>
</feature>
<dbReference type="GO" id="GO:0009103">
    <property type="term" value="P:lipopolysaccharide biosynthetic process"/>
    <property type="evidence" value="ECO:0007669"/>
    <property type="project" value="UniProtKB-KW"/>
</dbReference>
<evidence type="ECO:0000256" key="7">
    <source>
        <dbReference type="ARBA" id="ARBA00022985"/>
    </source>
</evidence>
<feature type="domain" description="EamA" evidence="12">
    <location>
        <begin position="8"/>
        <end position="131"/>
    </location>
</feature>
<dbReference type="AlphaFoldDB" id="A0A2X2CXL2"/>
<evidence type="ECO:0000259" key="12">
    <source>
        <dbReference type="Pfam" id="PF00892"/>
    </source>
</evidence>